<keyword evidence="10" id="KW-1185">Reference proteome</keyword>
<gene>
    <name evidence="9" type="ORF">AAG570_009039</name>
</gene>
<dbReference type="AlphaFoldDB" id="A0ABD0YSL1"/>
<dbReference type="InterPro" id="IPR041373">
    <property type="entry name" value="RT_RNaseH"/>
</dbReference>
<keyword evidence="4" id="KW-0540">Nuclease</keyword>
<comment type="caution">
    <text evidence="9">The sequence shown here is derived from an EMBL/GenBank/DDBJ whole genome shotgun (WGS) entry which is preliminary data.</text>
</comment>
<dbReference type="Gene3D" id="3.30.70.270">
    <property type="match status" value="2"/>
</dbReference>
<dbReference type="GO" id="GO:0004519">
    <property type="term" value="F:endonuclease activity"/>
    <property type="evidence" value="ECO:0007669"/>
    <property type="project" value="UniProtKB-KW"/>
</dbReference>
<dbReference type="InterPro" id="IPR050951">
    <property type="entry name" value="Retrovirus_Pol_polyprotein"/>
</dbReference>
<accession>A0ABD0YSL1</accession>
<dbReference type="SUPFAM" id="SSF56672">
    <property type="entry name" value="DNA/RNA polymerases"/>
    <property type="match status" value="1"/>
</dbReference>
<dbReference type="PANTHER" id="PTHR37984:SF5">
    <property type="entry name" value="PROTEIN NYNRIN-LIKE"/>
    <property type="match status" value="1"/>
</dbReference>
<dbReference type="InterPro" id="IPR043502">
    <property type="entry name" value="DNA/RNA_pol_sf"/>
</dbReference>
<sequence length="570" mass="64664">MGPGTGKGKRGDFILVKRDTLPVVWSPTWGCTVLINTGSTSTIIKEKIVRNRGWQSQVKLCTCAATTVAGPTPLSGELVFSLKGLSGKNRSVVAHVIDWASNEYDAILGTDALRCVKDSVRMRKYDWIVRLGTMRYRSEGGVSCNGYVGAAVVKKMDHIRADDVTQHFEAMFHTKGEPLSAADRVRHEIVIPDNRVVYIKPRRYPRVLTDVLRQELKDFLDQGIILKSISPYCRLSVLCSFSRVWTRGLSPKDDIIVFGRSEQEHGEHLVQLLRRLKEFGLQPSVKYLGYVVSERGIHPGPGKVEAIKNLQVPVDVKGVRSLMGLINFYQRFLPCLADQMERWNHLMKKWVKFEITDDMLKSLDWAKEHLCREPVLRFPDFTKQFVVTTDASQLALGAVLSQLDHLGDRPVAFSSRKLTSAESRYSAIERELFDVVWAVEYFRPYLWGRQFLIKTDHKPLVWVGRLKETSAWKERLAAYSFTISHNKGKDNVVADCLSRMVNALPTVQVPASWEIPSCCPEPDRRNVERWVMTWLSDTLDDKARQLVVRIVSGDSTLDFPEDRTKSGLGA</sequence>
<evidence type="ECO:0000259" key="8">
    <source>
        <dbReference type="Pfam" id="PF17917"/>
    </source>
</evidence>
<dbReference type="InterPro" id="IPR043128">
    <property type="entry name" value="Rev_trsase/Diguanyl_cyclase"/>
</dbReference>
<evidence type="ECO:0000256" key="7">
    <source>
        <dbReference type="ARBA" id="ARBA00022918"/>
    </source>
</evidence>
<evidence type="ECO:0000256" key="2">
    <source>
        <dbReference type="ARBA" id="ARBA00022679"/>
    </source>
</evidence>
<keyword evidence="2" id="KW-0808">Transferase</keyword>
<evidence type="ECO:0000313" key="10">
    <source>
        <dbReference type="Proteomes" id="UP001558652"/>
    </source>
</evidence>
<dbReference type="CDD" id="cd00303">
    <property type="entry name" value="retropepsin_like"/>
    <property type="match status" value="1"/>
</dbReference>
<dbReference type="GO" id="GO:0016787">
    <property type="term" value="F:hydrolase activity"/>
    <property type="evidence" value="ECO:0007669"/>
    <property type="project" value="UniProtKB-KW"/>
</dbReference>
<keyword evidence="7" id="KW-0695">RNA-directed DNA polymerase</keyword>
<evidence type="ECO:0000256" key="5">
    <source>
        <dbReference type="ARBA" id="ARBA00022759"/>
    </source>
</evidence>
<dbReference type="CDD" id="cd09274">
    <property type="entry name" value="RNase_HI_RT_Ty3"/>
    <property type="match status" value="1"/>
</dbReference>
<keyword evidence="5" id="KW-0255">Endonuclease</keyword>
<dbReference type="FunFam" id="3.10.20.370:FF:000001">
    <property type="entry name" value="Retrovirus-related Pol polyprotein from transposon 17.6-like protein"/>
    <property type="match status" value="1"/>
</dbReference>
<feature type="domain" description="Reverse transcriptase RNase H-like" evidence="8">
    <location>
        <begin position="380"/>
        <end position="478"/>
    </location>
</feature>
<dbReference type="Pfam" id="PF17917">
    <property type="entry name" value="RT_RNaseH"/>
    <property type="match status" value="1"/>
</dbReference>
<dbReference type="PANTHER" id="PTHR37984">
    <property type="entry name" value="PROTEIN CBG26694"/>
    <property type="match status" value="1"/>
</dbReference>
<dbReference type="FunFam" id="3.30.70.270:FF:000020">
    <property type="entry name" value="Transposon Tf2-6 polyprotein-like Protein"/>
    <property type="match status" value="1"/>
</dbReference>
<dbReference type="EC" id="2.7.7.49" evidence="1"/>
<proteinExistence type="predicted"/>
<keyword evidence="6" id="KW-0378">Hydrolase</keyword>
<keyword evidence="3" id="KW-0548">Nucleotidyltransferase</keyword>
<name>A0ABD0YSL1_9HEMI</name>
<dbReference type="Gene3D" id="2.40.70.10">
    <property type="entry name" value="Acid Proteases"/>
    <property type="match status" value="1"/>
</dbReference>
<protein>
    <recommendedName>
        <fullName evidence="1">RNA-directed DNA polymerase</fullName>
        <ecNumber evidence="1">2.7.7.49</ecNumber>
    </recommendedName>
</protein>
<evidence type="ECO:0000256" key="1">
    <source>
        <dbReference type="ARBA" id="ARBA00012493"/>
    </source>
</evidence>
<dbReference type="InterPro" id="IPR021109">
    <property type="entry name" value="Peptidase_aspartic_dom_sf"/>
</dbReference>
<dbReference type="Proteomes" id="UP001558652">
    <property type="component" value="Unassembled WGS sequence"/>
</dbReference>
<evidence type="ECO:0000313" key="9">
    <source>
        <dbReference type="EMBL" id="KAL1138978.1"/>
    </source>
</evidence>
<dbReference type="GO" id="GO:0003964">
    <property type="term" value="F:RNA-directed DNA polymerase activity"/>
    <property type="evidence" value="ECO:0007669"/>
    <property type="project" value="UniProtKB-KW"/>
</dbReference>
<evidence type="ECO:0000256" key="4">
    <source>
        <dbReference type="ARBA" id="ARBA00022722"/>
    </source>
</evidence>
<organism evidence="9 10">
    <name type="scientific">Ranatra chinensis</name>
    <dbReference type="NCBI Taxonomy" id="642074"/>
    <lineage>
        <taxon>Eukaryota</taxon>
        <taxon>Metazoa</taxon>
        <taxon>Ecdysozoa</taxon>
        <taxon>Arthropoda</taxon>
        <taxon>Hexapoda</taxon>
        <taxon>Insecta</taxon>
        <taxon>Pterygota</taxon>
        <taxon>Neoptera</taxon>
        <taxon>Paraneoptera</taxon>
        <taxon>Hemiptera</taxon>
        <taxon>Heteroptera</taxon>
        <taxon>Panheteroptera</taxon>
        <taxon>Nepomorpha</taxon>
        <taxon>Nepidae</taxon>
        <taxon>Ranatrinae</taxon>
        <taxon>Ranatra</taxon>
    </lineage>
</organism>
<reference evidence="9 10" key="1">
    <citation type="submission" date="2024-07" db="EMBL/GenBank/DDBJ databases">
        <title>Chromosome-level genome assembly of the water stick insect Ranatra chinensis (Heteroptera: Nepidae).</title>
        <authorList>
            <person name="Liu X."/>
        </authorList>
    </citation>
    <scope>NUCLEOTIDE SEQUENCE [LARGE SCALE GENOMIC DNA]</scope>
    <source>
        <strain evidence="9">Cailab_2021Rc</strain>
        <tissue evidence="9">Muscle</tissue>
    </source>
</reference>
<dbReference type="EMBL" id="JBFDAA010000003">
    <property type="protein sequence ID" value="KAL1138978.1"/>
    <property type="molecule type" value="Genomic_DNA"/>
</dbReference>
<evidence type="ECO:0000256" key="3">
    <source>
        <dbReference type="ARBA" id="ARBA00022695"/>
    </source>
</evidence>
<evidence type="ECO:0000256" key="6">
    <source>
        <dbReference type="ARBA" id="ARBA00022801"/>
    </source>
</evidence>